<dbReference type="InterPro" id="IPR020904">
    <property type="entry name" value="Sc_DH/Rdtase_CS"/>
</dbReference>
<keyword evidence="2" id="KW-0521">NADP</keyword>
<feature type="region of interest" description="Disordered" evidence="4">
    <location>
        <begin position="30"/>
        <end position="52"/>
    </location>
</feature>
<dbReference type="Proteomes" id="UP000757232">
    <property type="component" value="Unassembled WGS sequence"/>
</dbReference>
<sequence length="536" mass="57570">MAASINGHPPCIRGPILQTDAAPRPVLHRSFSSRSVPPQCELPPTESSVSPTGVDAALRAASDSSFVPKPTLLQKEFSLEGRVAVVTGGGRGLGLEMAEALAEAGATVYCIAKSLSPDDTWKATQSYVSKLGLSQSVRLEYVSVDVSDQKAIWTTMEEIAKKEGRLDICVASAGIVEVAPCLEATDEHFKRVIGVNETGTFYTAQAAGRQMMKLRRPGSIILITSSAGGFALQGMQVLAYSATKAASIQMARTLAMELSQYGVRVNSLSPGYMLSGVTQSHMNADAKVGELWASQNILGRIGRPAELRGVVIWLASDASSFCTGSNIVVDGGILLGRKSSSRNWRWSWTRTRDISGSGRGWRYHLLPRTELDSIREGLIVHLKARLSDSVRLEYKTVGASNQKAIWFAMDEIAKKEGRLDICVASAGIVETEPRLEIAAERFERIVVDVNVNGIFYTAQAAARQMKKSGRAGSIVLVTSIGGNVALQGTQTVSYCITKAAGIQMARSLGMELSQYGIRVNSLSPGYMLTGFDDIDI</sequence>
<proteinExistence type="inferred from homology"/>
<dbReference type="SUPFAM" id="SSF51735">
    <property type="entry name" value="NAD(P)-binding Rossmann-fold domains"/>
    <property type="match status" value="2"/>
</dbReference>
<protein>
    <submittedName>
        <fullName evidence="5">NAD-binding protein</fullName>
    </submittedName>
</protein>
<dbReference type="InterPro" id="IPR002347">
    <property type="entry name" value="SDR_fam"/>
</dbReference>
<keyword evidence="3" id="KW-0560">Oxidoreductase</keyword>
<evidence type="ECO:0000256" key="4">
    <source>
        <dbReference type="SAM" id="MobiDB-lite"/>
    </source>
</evidence>
<comment type="caution">
    <text evidence="5">The sequence shown here is derived from an EMBL/GenBank/DDBJ whole genome shotgun (WGS) entry which is preliminary data.</text>
</comment>
<evidence type="ECO:0000256" key="2">
    <source>
        <dbReference type="ARBA" id="ARBA00022857"/>
    </source>
</evidence>
<evidence type="ECO:0000313" key="6">
    <source>
        <dbReference type="Proteomes" id="UP000757232"/>
    </source>
</evidence>
<name>A0A9Q5I3S8_SANBA</name>
<gene>
    <name evidence="5" type="ORF">A7U60_g1542</name>
</gene>
<evidence type="ECO:0000256" key="3">
    <source>
        <dbReference type="ARBA" id="ARBA00023002"/>
    </source>
</evidence>
<dbReference type="Pfam" id="PF00106">
    <property type="entry name" value="adh_short"/>
    <property type="match status" value="1"/>
</dbReference>
<reference evidence="5" key="1">
    <citation type="submission" date="2016-06" db="EMBL/GenBank/DDBJ databases">
        <title>Draft Genome sequence of the fungus Inonotus baumii.</title>
        <authorList>
            <person name="Zhu H."/>
            <person name="Lin W."/>
        </authorList>
    </citation>
    <scope>NUCLEOTIDE SEQUENCE</scope>
    <source>
        <strain evidence="5">821</strain>
    </source>
</reference>
<dbReference type="Pfam" id="PF13561">
    <property type="entry name" value="adh_short_C2"/>
    <property type="match status" value="1"/>
</dbReference>
<organism evidence="5 6">
    <name type="scientific">Sanghuangporus baumii</name>
    <name type="common">Phellinus baumii</name>
    <dbReference type="NCBI Taxonomy" id="108892"/>
    <lineage>
        <taxon>Eukaryota</taxon>
        <taxon>Fungi</taxon>
        <taxon>Dikarya</taxon>
        <taxon>Basidiomycota</taxon>
        <taxon>Agaricomycotina</taxon>
        <taxon>Agaricomycetes</taxon>
        <taxon>Hymenochaetales</taxon>
        <taxon>Hymenochaetaceae</taxon>
        <taxon>Sanghuangporus</taxon>
    </lineage>
</organism>
<dbReference type="PROSITE" id="PS00061">
    <property type="entry name" value="ADH_SHORT"/>
    <property type="match status" value="1"/>
</dbReference>
<dbReference type="InterPro" id="IPR036291">
    <property type="entry name" value="NAD(P)-bd_dom_sf"/>
</dbReference>
<comment type="similarity">
    <text evidence="1">Belongs to the short-chain dehydrogenases/reductases (SDR) family.</text>
</comment>
<dbReference type="PANTHER" id="PTHR43008">
    <property type="entry name" value="BENZIL REDUCTASE"/>
    <property type="match status" value="1"/>
</dbReference>
<accession>A0A9Q5I3S8</accession>
<dbReference type="PRINTS" id="PR00081">
    <property type="entry name" value="GDHRDH"/>
</dbReference>
<dbReference type="PRINTS" id="PR00080">
    <property type="entry name" value="SDRFAMILY"/>
</dbReference>
<dbReference type="GO" id="GO:0016616">
    <property type="term" value="F:oxidoreductase activity, acting on the CH-OH group of donors, NAD or NADP as acceptor"/>
    <property type="evidence" value="ECO:0007669"/>
    <property type="project" value="UniProtKB-ARBA"/>
</dbReference>
<dbReference type="AlphaFoldDB" id="A0A9Q5I3S8"/>
<dbReference type="EMBL" id="LNZH02000101">
    <property type="protein sequence ID" value="OCB91196.1"/>
    <property type="molecule type" value="Genomic_DNA"/>
</dbReference>
<dbReference type="FunFam" id="3.40.50.720:FF:000084">
    <property type="entry name" value="Short-chain dehydrogenase reductase"/>
    <property type="match status" value="1"/>
</dbReference>
<evidence type="ECO:0000256" key="1">
    <source>
        <dbReference type="ARBA" id="ARBA00006484"/>
    </source>
</evidence>
<dbReference type="PANTHER" id="PTHR43008:SF4">
    <property type="entry name" value="CHAIN DEHYDROGENASE, PUTATIVE (AFU_ORTHOLOGUE AFUA_4G08710)-RELATED"/>
    <property type="match status" value="1"/>
</dbReference>
<keyword evidence="6" id="KW-1185">Reference proteome</keyword>
<dbReference type="GO" id="GO:0050664">
    <property type="term" value="F:oxidoreductase activity, acting on NAD(P)H, oxygen as acceptor"/>
    <property type="evidence" value="ECO:0007669"/>
    <property type="project" value="TreeGrafter"/>
</dbReference>
<dbReference type="Gene3D" id="3.40.50.720">
    <property type="entry name" value="NAD(P)-binding Rossmann-like Domain"/>
    <property type="match status" value="2"/>
</dbReference>
<dbReference type="OrthoDB" id="1669814at2759"/>
<evidence type="ECO:0000313" key="5">
    <source>
        <dbReference type="EMBL" id="OCB91196.1"/>
    </source>
</evidence>